<evidence type="ECO:0000313" key="2">
    <source>
        <dbReference type="EMBL" id="OWZ02897.1"/>
    </source>
</evidence>
<sequence>MWPVARSVDSATDGSPVGDDPVSAAVALGASTSTSTERSGVDQKYNNPPTKAYGETKSPDATVADLEHTFMCVMHLLSTEANDDPAGDDYAVHEANYISLEDYAEELAFLPDLTEPSVTELDYTSPNVRNSSLVGDQHDDSTAYLKSTKRS</sequence>
<gene>
    <name evidence="2" type="ORF">PHMEG_00025467</name>
</gene>
<feature type="compositionally biased region" description="Polar residues" evidence="1">
    <location>
        <begin position="30"/>
        <end position="49"/>
    </location>
</feature>
<keyword evidence="3" id="KW-1185">Reference proteome</keyword>
<accession>A0A225VDL9</accession>
<protein>
    <recommendedName>
        <fullName evidence="4">Reverse transcriptase</fullName>
    </recommendedName>
</protein>
<name>A0A225VDL9_9STRA</name>
<dbReference type="EMBL" id="NBNE01005870">
    <property type="protein sequence ID" value="OWZ02897.1"/>
    <property type="molecule type" value="Genomic_DNA"/>
</dbReference>
<dbReference type="AlphaFoldDB" id="A0A225VDL9"/>
<evidence type="ECO:0000313" key="3">
    <source>
        <dbReference type="Proteomes" id="UP000198211"/>
    </source>
</evidence>
<comment type="caution">
    <text evidence="2">The sequence shown here is derived from an EMBL/GenBank/DDBJ whole genome shotgun (WGS) entry which is preliminary data.</text>
</comment>
<feature type="region of interest" description="Disordered" evidence="1">
    <location>
        <begin position="122"/>
        <end position="151"/>
    </location>
</feature>
<evidence type="ECO:0000256" key="1">
    <source>
        <dbReference type="SAM" id="MobiDB-lite"/>
    </source>
</evidence>
<organism evidence="2 3">
    <name type="scientific">Phytophthora megakarya</name>
    <dbReference type="NCBI Taxonomy" id="4795"/>
    <lineage>
        <taxon>Eukaryota</taxon>
        <taxon>Sar</taxon>
        <taxon>Stramenopiles</taxon>
        <taxon>Oomycota</taxon>
        <taxon>Peronosporomycetes</taxon>
        <taxon>Peronosporales</taxon>
        <taxon>Peronosporaceae</taxon>
        <taxon>Phytophthora</taxon>
    </lineage>
</organism>
<dbReference type="OrthoDB" id="129547at2759"/>
<reference evidence="3" key="1">
    <citation type="submission" date="2017-03" db="EMBL/GenBank/DDBJ databases">
        <title>Phytopthora megakarya and P. palmivora, two closely related causual agents of cacao black pod achieved similar genome size and gene model numbers by different mechanisms.</title>
        <authorList>
            <person name="Ali S."/>
            <person name="Shao J."/>
            <person name="Larry D.J."/>
            <person name="Kronmiller B."/>
            <person name="Shen D."/>
            <person name="Strem M.D."/>
            <person name="Melnick R.L."/>
            <person name="Guiltinan M.J."/>
            <person name="Tyler B.M."/>
            <person name="Meinhardt L.W."/>
            <person name="Bailey B.A."/>
        </authorList>
    </citation>
    <scope>NUCLEOTIDE SEQUENCE [LARGE SCALE GENOMIC DNA]</scope>
    <source>
        <strain evidence="3">zdho120</strain>
    </source>
</reference>
<dbReference type="Proteomes" id="UP000198211">
    <property type="component" value="Unassembled WGS sequence"/>
</dbReference>
<proteinExistence type="predicted"/>
<feature type="compositionally biased region" description="Polar residues" evidence="1">
    <location>
        <begin position="122"/>
        <end position="134"/>
    </location>
</feature>
<feature type="region of interest" description="Disordered" evidence="1">
    <location>
        <begin position="1"/>
        <end position="57"/>
    </location>
</feature>
<evidence type="ECO:0008006" key="4">
    <source>
        <dbReference type="Google" id="ProtNLM"/>
    </source>
</evidence>